<accession>A0ABS0DPJ8</accession>
<dbReference type="InterPro" id="IPR050959">
    <property type="entry name" value="MarA-like"/>
</dbReference>
<dbReference type="PANTHER" id="PTHR47504">
    <property type="entry name" value="RIGHT ORIGIN-BINDING PROTEIN"/>
    <property type="match status" value="1"/>
</dbReference>
<protein>
    <submittedName>
        <fullName evidence="5">Helix-turn-helix domain-containing protein</fullName>
    </submittedName>
</protein>
<dbReference type="SMART" id="SM00342">
    <property type="entry name" value="HTH_ARAC"/>
    <property type="match status" value="1"/>
</dbReference>
<dbReference type="RefSeq" id="WP_095925144.1">
    <property type="nucleotide sequence ID" value="NZ_CBCSED010000024.1"/>
</dbReference>
<sequence length="115" mass="13705">MVIRDEIVRSIMLWIDDNIDKPLKINDVAEKSGYSKWHLQRVFHEKTEQTIANYIRDKKLESAACDLVRNTDSIVDISHRYGFDSQQSFTRAFSRKYHISPGHWRRRFNDYLEGS</sequence>
<evidence type="ECO:0000313" key="5">
    <source>
        <dbReference type="EMBL" id="MBF7955820.1"/>
    </source>
</evidence>
<dbReference type="PANTHER" id="PTHR47504:SF2">
    <property type="entry name" value="REGULATORY PROTEIN SOXS"/>
    <property type="match status" value="1"/>
</dbReference>
<dbReference type="SUPFAM" id="SSF46689">
    <property type="entry name" value="Homeodomain-like"/>
    <property type="match status" value="2"/>
</dbReference>
<dbReference type="Proteomes" id="UP000600307">
    <property type="component" value="Unassembled WGS sequence"/>
</dbReference>
<reference evidence="5 6" key="1">
    <citation type="submission" date="2020-11" db="EMBL/GenBank/DDBJ databases">
        <title>Taxonomic investigation of Rahnella spp.</title>
        <authorList>
            <person name="Lee S.D."/>
        </authorList>
    </citation>
    <scope>NUCLEOTIDE SEQUENCE [LARGE SCALE GENOMIC DNA]</scope>
    <source>
        <strain evidence="5 6">SAP-10</strain>
    </source>
</reference>
<dbReference type="InterPro" id="IPR018060">
    <property type="entry name" value="HTH_AraC"/>
</dbReference>
<name>A0ABS0DPJ8_9GAMM</name>
<organism evidence="5 6">
    <name type="scientific">Rahnella victoriana</name>
    <dbReference type="NCBI Taxonomy" id="1510570"/>
    <lineage>
        <taxon>Bacteria</taxon>
        <taxon>Pseudomonadati</taxon>
        <taxon>Pseudomonadota</taxon>
        <taxon>Gammaproteobacteria</taxon>
        <taxon>Enterobacterales</taxon>
        <taxon>Yersiniaceae</taxon>
        <taxon>Rahnella</taxon>
    </lineage>
</organism>
<dbReference type="PROSITE" id="PS01124">
    <property type="entry name" value="HTH_ARAC_FAMILY_2"/>
    <property type="match status" value="1"/>
</dbReference>
<evidence type="ECO:0000256" key="3">
    <source>
        <dbReference type="ARBA" id="ARBA00023163"/>
    </source>
</evidence>
<keyword evidence="1" id="KW-0805">Transcription regulation</keyword>
<dbReference type="EMBL" id="JADOBH010000002">
    <property type="protein sequence ID" value="MBF7955820.1"/>
    <property type="molecule type" value="Genomic_DNA"/>
</dbReference>
<feature type="domain" description="HTH araC/xylS-type" evidence="4">
    <location>
        <begin position="9"/>
        <end position="107"/>
    </location>
</feature>
<dbReference type="Pfam" id="PF12833">
    <property type="entry name" value="HTH_18"/>
    <property type="match status" value="1"/>
</dbReference>
<evidence type="ECO:0000259" key="4">
    <source>
        <dbReference type="PROSITE" id="PS01124"/>
    </source>
</evidence>
<dbReference type="InterPro" id="IPR009057">
    <property type="entry name" value="Homeodomain-like_sf"/>
</dbReference>
<keyword evidence="3" id="KW-0804">Transcription</keyword>
<dbReference type="InterPro" id="IPR020449">
    <property type="entry name" value="Tscrpt_reg_AraC-type_HTH"/>
</dbReference>
<dbReference type="Gene3D" id="1.10.10.60">
    <property type="entry name" value="Homeodomain-like"/>
    <property type="match status" value="2"/>
</dbReference>
<gene>
    <name evidence="5" type="ORF">IV431_09680</name>
</gene>
<evidence type="ECO:0000313" key="6">
    <source>
        <dbReference type="Proteomes" id="UP000600307"/>
    </source>
</evidence>
<evidence type="ECO:0000256" key="2">
    <source>
        <dbReference type="ARBA" id="ARBA00023125"/>
    </source>
</evidence>
<comment type="caution">
    <text evidence="5">The sequence shown here is derived from an EMBL/GenBank/DDBJ whole genome shotgun (WGS) entry which is preliminary data.</text>
</comment>
<proteinExistence type="predicted"/>
<keyword evidence="2" id="KW-0238">DNA-binding</keyword>
<evidence type="ECO:0000256" key="1">
    <source>
        <dbReference type="ARBA" id="ARBA00023015"/>
    </source>
</evidence>
<keyword evidence="6" id="KW-1185">Reference proteome</keyword>
<dbReference type="PRINTS" id="PR00032">
    <property type="entry name" value="HTHARAC"/>
</dbReference>